<dbReference type="AlphaFoldDB" id="A0A076N131"/>
<organism evidence="7 8">
    <name type="scientific">Amycolatopsis methanolica 239</name>
    <dbReference type="NCBI Taxonomy" id="1068978"/>
    <lineage>
        <taxon>Bacteria</taxon>
        <taxon>Bacillati</taxon>
        <taxon>Actinomycetota</taxon>
        <taxon>Actinomycetes</taxon>
        <taxon>Pseudonocardiales</taxon>
        <taxon>Pseudonocardiaceae</taxon>
        <taxon>Amycolatopsis</taxon>
        <taxon>Amycolatopsis methanolica group</taxon>
    </lineage>
</organism>
<keyword evidence="3 5" id="KW-0238">DNA-binding</keyword>
<keyword evidence="4" id="KW-0804">Transcription</keyword>
<sequence length="907" mass="96924">MLKGLRIRLLGPVQLCAGDRPVPIGGPGVRGLLALLALQPNRIVALDDLIDALWNHDPPPTARTIVHGNVSQLRRVLRSAGTPEARIDTAAPGYRLAVDPLLVDVHRARALFERAEAAPLVERASLLREAWALWQGPELGGVPESVRAPELADLRIAVHGARVDADLALGRHEELIAELTTIVRAEPRRERTVGQLMRALYHSGRRADALEVYREAARAASEELGLDLGPDLRALHAHVLNDDLAPVVSAIDVSRVVPRQLPPAVPLAGRSADLAWLDEVAPVGVITGPPGIGKSALVVSWAHGAVPRFPDGVLYAALRGFEAPVPVTEVLAQFLLGLGVPADEVPEPEGERLALYRSLTGGRRMLVVLDDARSADQVRPLLPPGPGSAAVVTSRARLDGLTVSHGARVRSLEPLARRDSVRLIADVASGAFGEYHSQVAGLCGDLPLALRIAGARLAAGPAWTVPDFVAELASERTRLAALDVDDAGVRAALDVSVRGLPAEAGAMFRALGAFPGPAVGPFVAAALCGVPVAEARRRLRVLAAHHLLTESAPEVFTRHDLVRLYARELARSSSLRPAVRYYQAAADLARRRLLRIVDPLDFSSVEVPVPVLSGFDDALAWFVVEWPNLLAVLEVAAAAGLHDEVWRLARVAHTYRVVRPRWDEWQRLVALGLAAAEACGDAEARFWMLISRCAMFLTFDLGADSLADASAALAIAADERSRTCAMIHLGCALNSCGRHDDAVECLTKAASAAGTDELRGQALANCAEAEKARGRYAEAIAHQLSSLEIDRRLGDDSYVVVSLNNLAESYLGLGDDGAAWKHASAAVELASLRGFLLQEAVGRLTLGRLSRRDGDLAGARLQVELAAELHSRVSPRPPAEVLAEMAQLGLPVDAEQRARVTRVDAFE</sequence>
<name>A0A076N131_AMYME</name>
<evidence type="ECO:0000313" key="7">
    <source>
        <dbReference type="EMBL" id="AIJ26553.1"/>
    </source>
</evidence>
<dbReference type="Gene3D" id="1.10.10.10">
    <property type="entry name" value="Winged helix-like DNA-binding domain superfamily/Winged helix DNA-binding domain"/>
    <property type="match status" value="1"/>
</dbReference>
<dbReference type="SMART" id="SM00028">
    <property type="entry name" value="TPR"/>
    <property type="match status" value="4"/>
</dbReference>
<dbReference type="Pfam" id="PF13424">
    <property type="entry name" value="TPR_12"/>
    <property type="match status" value="1"/>
</dbReference>
<dbReference type="SMART" id="SM01043">
    <property type="entry name" value="BTAD"/>
    <property type="match status" value="1"/>
</dbReference>
<evidence type="ECO:0000256" key="2">
    <source>
        <dbReference type="ARBA" id="ARBA00023015"/>
    </source>
</evidence>
<keyword evidence="2" id="KW-0805">Transcription regulation</keyword>
<protein>
    <recommendedName>
        <fullName evidence="6">OmpR/PhoB-type domain-containing protein</fullName>
    </recommendedName>
</protein>
<feature type="DNA-binding region" description="OmpR/PhoB-type" evidence="5">
    <location>
        <begin position="1"/>
        <end position="98"/>
    </location>
</feature>
<dbReference type="CDD" id="cd15831">
    <property type="entry name" value="BTAD"/>
    <property type="match status" value="1"/>
</dbReference>
<dbReference type="eggNOG" id="COG3903">
    <property type="taxonomic scope" value="Bacteria"/>
</dbReference>
<keyword evidence="8" id="KW-1185">Reference proteome</keyword>
<proteinExistence type="inferred from homology"/>
<dbReference type="Pfam" id="PF03704">
    <property type="entry name" value="BTAD"/>
    <property type="match status" value="1"/>
</dbReference>
<dbReference type="Proteomes" id="UP000062973">
    <property type="component" value="Chromosome"/>
</dbReference>
<dbReference type="eggNOG" id="COG3629">
    <property type="taxonomic scope" value="Bacteria"/>
</dbReference>
<dbReference type="SUPFAM" id="SSF52540">
    <property type="entry name" value="P-loop containing nucleoside triphosphate hydrolases"/>
    <property type="match status" value="1"/>
</dbReference>
<dbReference type="InterPro" id="IPR019734">
    <property type="entry name" value="TPR_rpt"/>
</dbReference>
<dbReference type="SUPFAM" id="SSF46894">
    <property type="entry name" value="C-terminal effector domain of the bipartite response regulators"/>
    <property type="match status" value="1"/>
</dbReference>
<feature type="domain" description="OmpR/PhoB-type" evidence="6">
    <location>
        <begin position="1"/>
        <end position="98"/>
    </location>
</feature>
<dbReference type="Gene3D" id="1.25.40.10">
    <property type="entry name" value="Tetratricopeptide repeat domain"/>
    <property type="match status" value="2"/>
</dbReference>
<evidence type="ECO:0000256" key="5">
    <source>
        <dbReference type="PROSITE-ProRule" id="PRU01091"/>
    </source>
</evidence>
<dbReference type="SUPFAM" id="SSF48452">
    <property type="entry name" value="TPR-like"/>
    <property type="match status" value="2"/>
</dbReference>
<dbReference type="RefSeq" id="WP_017985330.1">
    <property type="nucleotide sequence ID" value="NZ_AQUL01000001.1"/>
</dbReference>
<dbReference type="SMART" id="SM00862">
    <property type="entry name" value="Trans_reg_C"/>
    <property type="match status" value="1"/>
</dbReference>
<reference evidence="7 8" key="1">
    <citation type="submission" date="2014-07" db="EMBL/GenBank/DDBJ databases">
        <title>Whole Genome Sequence of the Amycolatopsis methanolica 239.</title>
        <authorList>
            <person name="Tang B."/>
        </authorList>
    </citation>
    <scope>NUCLEOTIDE SEQUENCE [LARGE SCALE GENOMIC DNA]</scope>
    <source>
        <strain evidence="7 8">239</strain>
    </source>
</reference>
<dbReference type="GO" id="GO:0006355">
    <property type="term" value="P:regulation of DNA-templated transcription"/>
    <property type="evidence" value="ECO:0007669"/>
    <property type="project" value="InterPro"/>
</dbReference>
<dbReference type="EMBL" id="CP009110">
    <property type="protein sequence ID" value="AIJ26553.1"/>
    <property type="molecule type" value="Genomic_DNA"/>
</dbReference>
<dbReference type="InterPro" id="IPR027417">
    <property type="entry name" value="P-loop_NTPase"/>
</dbReference>
<dbReference type="InterPro" id="IPR011990">
    <property type="entry name" value="TPR-like_helical_dom_sf"/>
</dbReference>
<dbReference type="PRINTS" id="PR00364">
    <property type="entry name" value="DISEASERSIST"/>
</dbReference>
<dbReference type="STRING" id="1068978.AMETH_6461"/>
<accession>A0A076N131</accession>
<dbReference type="GO" id="GO:0003677">
    <property type="term" value="F:DNA binding"/>
    <property type="evidence" value="ECO:0007669"/>
    <property type="project" value="UniProtKB-UniRule"/>
</dbReference>
<dbReference type="Gene3D" id="3.40.50.300">
    <property type="entry name" value="P-loop containing nucleotide triphosphate hydrolases"/>
    <property type="match status" value="1"/>
</dbReference>
<dbReference type="HOGENOM" id="CLU_004665_2_0_11"/>
<dbReference type="InterPro" id="IPR051677">
    <property type="entry name" value="AfsR-DnrI-RedD_regulator"/>
</dbReference>
<dbReference type="PANTHER" id="PTHR35807:SF1">
    <property type="entry name" value="TRANSCRIPTIONAL REGULATOR REDD"/>
    <property type="match status" value="1"/>
</dbReference>
<dbReference type="OrthoDB" id="7628974at2"/>
<comment type="similarity">
    <text evidence="1">Belongs to the AfsR/DnrI/RedD regulatory family.</text>
</comment>
<dbReference type="InterPro" id="IPR036388">
    <property type="entry name" value="WH-like_DNA-bd_sf"/>
</dbReference>
<dbReference type="Pfam" id="PF00486">
    <property type="entry name" value="Trans_reg_C"/>
    <property type="match status" value="1"/>
</dbReference>
<dbReference type="PATRIC" id="fig|1068978.7.peg.6945"/>
<evidence type="ECO:0000313" key="8">
    <source>
        <dbReference type="Proteomes" id="UP000062973"/>
    </source>
</evidence>
<dbReference type="GO" id="GO:0000160">
    <property type="term" value="P:phosphorelay signal transduction system"/>
    <property type="evidence" value="ECO:0007669"/>
    <property type="project" value="InterPro"/>
</dbReference>
<evidence type="ECO:0000259" key="6">
    <source>
        <dbReference type="PROSITE" id="PS51755"/>
    </source>
</evidence>
<dbReference type="PROSITE" id="PS51755">
    <property type="entry name" value="OMPR_PHOB"/>
    <property type="match status" value="1"/>
</dbReference>
<dbReference type="InterPro" id="IPR005158">
    <property type="entry name" value="BTAD"/>
</dbReference>
<dbReference type="PANTHER" id="PTHR35807">
    <property type="entry name" value="TRANSCRIPTIONAL REGULATOR REDD-RELATED"/>
    <property type="match status" value="1"/>
</dbReference>
<evidence type="ECO:0000256" key="1">
    <source>
        <dbReference type="ARBA" id="ARBA00005820"/>
    </source>
</evidence>
<gene>
    <name evidence="7" type="ORF">AMETH_6461</name>
</gene>
<evidence type="ECO:0000256" key="3">
    <source>
        <dbReference type="ARBA" id="ARBA00023125"/>
    </source>
</evidence>
<evidence type="ECO:0000256" key="4">
    <source>
        <dbReference type="ARBA" id="ARBA00023163"/>
    </source>
</evidence>
<dbReference type="InterPro" id="IPR001867">
    <property type="entry name" value="OmpR/PhoB-type_DNA-bd"/>
</dbReference>
<dbReference type="InterPro" id="IPR016032">
    <property type="entry name" value="Sig_transdc_resp-reg_C-effctor"/>
</dbReference>
<dbReference type="KEGG" id="amq:AMETH_6461"/>
<dbReference type="CDD" id="cd00383">
    <property type="entry name" value="trans_reg_C"/>
    <property type="match status" value="1"/>
</dbReference>